<evidence type="ECO:0000256" key="8">
    <source>
        <dbReference type="ARBA" id="ARBA00026232"/>
    </source>
</evidence>
<dbReference type="GO" id="GO:0046922">
    <property type="term" value="F:peptide-O-fucosyltransferase activity"/>
    <property type="evidence" value="ECO:0007669"/>
    <property type="project" value="InterPro"/>
</dbReference>
<dbReference type="InterPro" id="IPR019378">
    <property type="entry name" value="GDP-Fuc_O-FucTrfase"/>
</dbReference>
<gene>
    <name evidence="9" type="ORF">SCLCIDRAFT_102054</name>
</gene>
<dbReference type="AlphaFoldDB" id="A0A0C3ER02"/>
<dbReference type="GO" id="GO:0006004">
    <property type="term" value="P:fucose metabolic process"/>
    <property type="evidence" value="ECO:0007669"/>
    <property type="project" value="UniProtKB-KW"/>
</dbReference>
<dbReference type="EMBL" id="KN822005">
    <property type="protein sequence ID" value="KIM70241.1"/>
    <property type="molecule type" value="Genomic_DNA"/>
</dbReference>
<name>A0A0C3ER02_9AGAM</name>
<reference evidence="10" key="2">
    <citation type="submission" date="2015-01" db="EMBL/GenBank/DDBJ databases">
        <title>Evolutionary Origins and Diversification of the Mycorrhizal Mutualists.</title>
        <authorList>
            <consortium name="DOE Joint Genome Institute"/>
            <consortium name="Mycorrhizal Genomics Consortium"/>
            <person name="Kohler A."/>
            <person name="Kuo A."/>
            <person name="Nagy L.G."/>
            <person name="Floudas D."/>
            <person name="Copeland A."/>
            <person name="Barry K.W."/>
            <person name="Cichocki N."/>
            <person name="Veneault-Fourrey C."/>
            <person name="LaButti K."/>
            <person name="Lindquist E.A."/>
            <person name="Lipzen A."/>
            <person name="Lundell T."/>
            <person name="Morin E."/>
            <person name="Murat C."/>
            <person name="Riley R."/>
            <person name="Ohm R."/>
            <person name="Sun H."/>
            <person name="Tunlid A."/>
            <person name="Henrissat B."/>
            <person name="Grigoriev I.V."/>
            <person name="Hibbett D.S."/>
            <person name="Martin F."/>
        </authorList>
    </citation>
    <scope>NUCLEOTIDE SEQUENCE [LARGE SCALE GENOMIC DNA]</scope>
    <source>
        <strain evidence="10">Foug A</strain>
    </source>
</reference>
<keyword evidence="4" id="KW-0256">Endoplasmic reticulum</keyword>
<sequence length="419" mass="47742">MLVKAPAQLRDLLTVPPVTDLDDVQSYVLGPPTQSFRDNLRNDTKYITSWLNAGWTNDVMTIGNLLYLAMITERVPILPRFIPSHIGPDALDIPFGHVFDVPRLSKAIGLPILEWEQVKDVDSTVVDELGCWALWPVVAEEDIPPRGSSVVEKLKLDLSHTLVPGWVKLTQPGVPDKHASLWSLARLSFPEARVEALKQPPIPSPLHQASLPPDEQLLCFDYLYYTAVTNAWEWNWDYSPAWRFVGRHMHWNATLVKLAEEHVRRAMQVPDNELTPAYISIHVRHGDFRSYCNSIPEDQCFASISVIARRVEEVQQELLDRKGIHVTRVIMTSDERDPNWWAEIAKLGWTWVDYAAERTVEKHGKWYPLLLDAIIQSRGAGFVGTEYSTMTTVALRRVQDWSQGAVRVTHWGWPGADDH</sequence>
<evidence type="ECO:0000256" key="7">
    <source>
        <dbReference type="ARBA" id="ARBA00025803"/>
    </source>
</evidence>
<dbReference type="HOGENOM" id="CLU_032339_0_0_1"/>
<evidence type="ECO:0000256" key="1">
    <source>
        <dbReference type="ARBA" id="ARBA00004240"/>
    </source>
</evidence>
<keyword evidence="5" id="KW-0294">Fucose metabolism</keyword>
<dbReference type="InterPro" id="IPR045130">
    <property type="entry name" value="OFUT2-like"/>
</dbReference>
<keyword evidence="3" id="KW-0808">Transferase</keyword>
<comment type="pathway">
    <text evidence="2">Protein modification; protein glycosylation.</text>
</comment>
<proteinExistence type="inferred from homology"/>
<evidence type="ECO:0000313" key="9">
    <source>
        <dbReference type="EMBL" id="KIM70241.1"/>
    </source>
</evidence>
<evidence type="ECO:0000256" key="2">
    <source>
        <dbReference type="ARBA" id="ARBA00004922"/>
    </source>
</evidence>
<evidence type="ECO:0000256" key="3">
    <source>
        <dbReference type="ARBA" id="ARBA00022679"/>
    </source>
</evidence>
<comment type="similarity">
    <text evidence="7">Belongs to the glycosyltransferase 68 family.</text>
</comment>
<dbReference type="InParanoid" id="A0A0C3ER02"/>
<accession>A0A0C3ER02</accession>
<dbReference type="PANTHER" id="PTHR13398:SF0">
    <property type="entry name" value="GDP-FUCOSE PROTEIN O-FUCOSYLTRANSFERASE 2"/>
    <property type="match status" value="1"/>
</dbReference>
<dbReference type="CDD" id="cd11296">
    <property type="entry name" value="O-FucT_like"/>
    <property type="match status" value="1"/>
</dbReference>
<comment type="subcellular location">
    <subcellularLocation>
        <location evidence="1">Endoplasmic reticulum</location>
    </subcellularLocation>
</comment>
<dbReference type="PANTHER" id="PTHR13398">
    <property type="entry name" value="GDP-FUCOSE PROTEIN O-FUCOSYLTRANSFERASE 2"/>
    <property type="match status" value="1"/>
</dbReference>
<keyword evidence="10" id="KW-1185">Reference proteome</keyword>
<organism evidence="9 10">
    <name type="scientific">Scleroderma citrinum Foug A</name>
    <dbReference type="NCBI Taxonomy" id="1036808"/>
    <lineage>
        <taxon>Eukaryota</taxon>
        <taxon>Fungi</taxon>
        <taxon>Dikarya</taxon>
        <taxon>Basidiomycota</taxon>
        <taxon>Agaricomycotina</taxon>
        <taxon>Agaricomycetes</taxon>
        <taxon>Agaricomycetidae</taxon>
        <taxon>Boletales</taxon>
        <taxon>Sclerodermatineae</taxon>
        <taxon>Sclerodermataceae</taxon>
        <taxon>Scleroderma</taxon>
    </lineage>
</organism>
<evidence type="ECO:0000313" key="10">
    <source>
        <dbReference type="Proteomes" id="UP000053989"/>
    </source>
</evidence>
<evidence type="ECO:0000256" key="5">
    <source>
        <dbReference type="ARBA" id="ARBA00023253"/>
    </source>
</evidence>
<dbReference type="STRING" id="1036808.A0A0C3ER02"/>
<dbReference type="Pfam" id="PF10250">
    <property type="entry name" value="O-FucT"/>
    <property type="match status" value="1"/>
</dbReference>
<evidence type="ECO:0000256" key="6">
    <source>
        <dbReference type="ARBA" id="ARBA00023277"/>
    </source>
</evidence>
<dbReference type="Gene3D" id="3.40.50.11350">
    <property type="match status" value="1"/>
</dbReference>
<dbReference type="OrthoDB" id="423313at2759"/>
<reference evidence="9 10" key="1">
    <citation type="submission" date="2014-04" db="EMBL/GenBank/DDBJ databases">
        <authorList>
            <consortium name="DOE Joint Genome Institute"/>
            <person name="Kuo A."/>
            <person name="Kohler A."/>
            <person name="Nagy L.G."/>
            <person name="Floudas D."/>
            <person name="Copeland A."/>
            <person name="Barry K.W."/>
            <person name="Cichocki N."/>
            <person name="Veneault-Fourrey C."/>
            <person name="LaButti K."/>
            <person name="Lindquist E.A."/>
            <person name="Lipzen A."/>
            <person name="Lundell T."/>
            <person name="Morin E."/>
            <person name="Murat C."/>
            <person name="Sun H."/>
            <person name="Tunlid A."/>
            <person name="Henrissat B."/>
            <person name="Grigoriev I.V."/>
            <person name="Hibbett D.S."/>
            <person name="Martin F."/>
            <person name="Nordberg H.P."/>
            <person name="Cantor M.N."/>
            <person name="Hua S.X."/>
        </authorList>
    </citation>
    <scope>NUCLEOTIDE SEQUENCE [LARGE SCALE GENOMIC DNA]</scope>
    <source>
        <strain evidence="9 10">Foug A</strain>
    </source>
</reference>
<keyword evidence="6" id="KW-0119">Carbohydrate metabolism</keyword>
<evidence type="ECO:0000256" key="4">
    <source>
        <dbReference type="ARBA" id="ARBA00022824"/>
    </source>
</evidence>
<dbReference type="Proteomes" id="UP000053989">
    <property type="component" value="Unassembled WGS sequence"/>
</dbReference>
<protein>
    <recommendedName>
        <fullName evidence="8">GDP-fucose protein O-fucosyltransferase 2</fullName>
    </recommendedName>
</protein>